<dbReference type="EMBL" id="CP001751">
    <property type="protein sequence ID" value="ADE40514.1"/>
    <property type="molecule type" value="Genomic_DNA"/>
</dbReference>
<protein>
    <recommendedName>
        <fullName evidence="1">DUF2007 domain-containing protein</fullName>
    </recommendedName>
</protein>
<dbReference type="KEGG" id="apb:SAR116_2271"/>
<organism evidence="2 3">
    <name type="scientific">Puniceispirillum marinum (strain IMCC1322)</name>
    <dbReference type="NCBI Taxonomy" id="488538"/>
    <lineage>
        <taxon>Bacteria</taxon>
        <taxon>Pseudomonadati</taxon>
        <taxon>Pseudomonadota</taxon>
        <taxon>Alphaproteobacteria</taxon>
        <taxon>Candidatus Puniceispirillales</taxon>
        <taxon>Candidatus Puniceispirillaceae</taxon>
        <taxon>Candidatus Puniceispirillum</taxon>
    </lineage>
</organism>
<name>D5BPL2_PUNMI</name>
<gene>
    <name evidence="2" type="ordered locus">SAR116_2271</name>
</gene>
<reference evidence="2 3" key="1">
    <citation type="journal article" date="2010" name="J. Bacteriol.">
        <title>Complete genome sequence of "Candidatus Puniceispirillum marinum" IMCC1322, a representative of the SAR116 clade in the Alphaproteobacteria.</title>
        <authorList>
            <person name="Oh H.M."/>
            <person name="Kwon K.K."/>
            <person name="Kang I."/>
            <person name="Kang S.G."/>
            <person name="Lee J.H."/>
            <person name="Kim S.J."/>
            <person name="Cho J.C."/>
        </authorList>
    </citation>
    <scope>NUCLEOTIDE SEQUENCE [LARGE SCALE GENOMIC DNA]</scope>
    <source>
        <strain evidence="2 3">IMCC1322</strain>
    </source>
</reference>
<feature type="domain" description="DUF2007" evidence="1">
    <location>
        <begin position="1"/>
        <end position="65"/>
    </location>
</feature>
<keyword evidence="3" id="KW-1185">Reference proteome</keyword>
<dbReference type="InterPro" id="IPR011322">
    <property type="entry name" value="N-reg_PII-like_a/b"/>
</dbReference>
<dbReference type="OrthoDB" id="5297170at2"/>
<dbReference type="HOGENOM" id="CLU_171578_0_1_5"/>
<dbReference type="Pfam" id="PF09413">
    <property type="entry name" value="DUF2007"/>
    <property type="match status" value="1"/>
</dbReference>
<sequence>MVTIIRTTNMVRLSFLRALLNDAGIKNEVFDSHISALEGGIGAFPCRLVVADAYKLSAERVLDDAGELYDD</sequence>
<evidence type="ECO:0000259" key="1">
    <source>
        <dbReference type="Pfam" id="PF09413"/>
    </source>
</evidence>
<dbReference type="STRING" id="488538.SAR116_2271"/>
<evidence type="ECO:0000313" key="2">
    <source>
        <dbReference type="EMBL" id="ADE40514.1"/>
    </source>
</evidence>
<dbReference type="AlphaFoldDB" id="D5BPL2"/>
<dbReference type="Gene3D" id="3.30.70.790">
    <property type="entry name" value="UreE, C-terminal domain"/>
    <property type="match status" value="1"/>
</dbReference>
<dbReference type="SUPFAM" id="SSF54913">
    <property type="entry name" value="GlnB-like"/>
    <property type="match status" value="1"/>
</dbReference>
<dbReference type="Proteomes" id="UP000007460">
    <property type="component" value="Chromosome"/>
</dbReference>
<proteinExistence type="predicted"/>
<accession>D5BPL2</accession>
<dbReference type="InterPro" id="IPR018551">
    <property type="entry name" value="DUF2007"/>
</dbReference>
<dbReference type="RefSeq" id="WP_013047141.1">
    <property type="nucleotide sequence ID" value="NC_014010.1"/>
</dbReference>
<evidence type="ECO:0000313" key="3">
    <source>
        <dbReference type="Proteomes" id="UP000007460"/>
    </source>
</evidence>